<protein>
    <submittedName>
        <fullName evidence="2">Uncharacterized protein</fullName>
    </submittedName>
</protein>
<feature type="transmembrane region" description="Helical" evidence="1">
    <location>
        <begin position="25"/>
        <end position="42"/>
    </location>
</feature>
<keyword evidence="1" id="KW-1133">Transmembrane helix</keyword>
<reference evidence="2 3" key="1">
    <citation type="submission" date="2016-11" db="EMBL/GenBank/DDBJ databases">
        <title>The macronuclear genome of Stentor coeruleus: a giant cell with tiny introns.</title>
        <authorList>
            <person name="Slabodnick M."/>
            <person name="Ruby J.G."/>
            <person name="Reiff S.B."/>
            <person name="Swart E.C."/>
            <person name="Gosai S."/>
            <person name="Prabakaran S."/>
            <person name="Witkowska E."/>
            <person name="Larue G.E."/>
            <person name="Fisher S."/>
            <person name="Freeman R.M."/>
            <person name="Gunawardena J."/>
            <person name="Chu W."/>
            <person name="Stover N.A."/>
            <person name="Gregory B.D."/>
            <person name="Nowacki M."/>
            <person name="Derisi J."/>
            <person name="Roy S.W."/>
            <person name="Marshall W.F."/>
            <person name="Sood P."/>
        </authorList>
    </citation>
    <scope>NUCLEOTIDE SEQUENCE [LARGE SCALE GENOMIC DNA]</scope>
    <source>
        <strain evidence="2">WM001</strain>
    </source>
</reference>
<proteinExistence type="predicted"/>
<name>A0A1R2ALC7_9CILI</name>
<gene>
    <name evidence="2" type="ORF">SteCoe_38469</name>
</gene>
<feature type="transmembrane region" description="Helical" evidence="1">
    <location>
        <begin position="123"/>
        <end position="153"/>
    </location>
</feature>
<feature type="transmembrane region" description="Helical" evidence="1">
    <location>
        <begin position="83"/>
        <end position="111"/>
    </location>
</feature>
<evidence type="ECO:0000313" key="2">
    <source>
        <dbReference type="EMBL" id="OMJ65327.1"/>
    </source>
</evidence>
<evidence type="ECO:0000256" key="1">
    <source>
        <dbReference type="SAM" id="Phobius"/>
    </source>
</evidence>
<feature type="transmembrane region" description="Helical" evidence="1">
    <location>
        <begin position="48"/>
        <end position="71"/>
    </location>
</feature>
<sequence>MYWRISERHPLGISLKSSVRKLEKANLFLLILGLVLLISSIRNISGPVLLLFLILPAAYILTACIGFVAIFTENPFAINSYTMILKIMITIHILILSISLLALAYGILLPINCDNTDDTTCNMILIVKVICSVVSILCIGLSAVVIITIRVILENIKKFRAEIQLKRTIDFI</sequence>
<keyword evidence="3" id="KW-1185">Reference proteome</keyword>
<organism evidence="2 3">
    <name type="scientific">Stentor coeruleus</name>
    <dbReference type="NCBI Taxonomy" id="5963"/>
    <lineage>
        <taxon>Eukaryota</taxon>
        <taxon>Sar</taxon>
        <taxon>Alveolata</taxon>
        <taxon>Ciliophora</taxon>
        <taxon>Postciliodesmatophora</taxon>
        <taxon>Heterotrichea</taxon>
        <taxon>Heterotrichida</taxon>
        <taxon>Stentoridae</taxon>
        <taxon>Stentor</taxon>
    </lineage>
</organism>
<dbReference type="EMBL" id="MPUH01002220">
    <property type="protein sequence ID" value="OMJ65327.1"/>
    <property type="molecule type" value="Genomic_DNA"/>
</dbReference>
<comment type="caution">
    <text evidence="2">The sequence shown here is derived from an EMBL/GenBank/DDBJ whole genome shotgun (WGS) entry which is preliminary data.</text>
</comment>
<keyword evidence="1" id="KW-0812">Transmembrane</keyword>
<dbReference type="AlphaFoldDB" id="A0A1R2ALC7"/>
<keyword evidence="1" id="KW-0472">Membrane</keyword>
<evidence type="ECO:0000313" key="3">
    <source>
        <dbReference type="Proteomes" id="UP000187209"/>
    </source>
</evidence>
<dbReference type="Proteomes" id="UP000187209">
    <property type="component" value="Unassembled WGS sequence"/>
</dbReference>
<accession>A0A1R2ALC7</accession>